<sequence length="433" mass="49706">MTDEDEKRRKQKERLERVKILLEAKKKKEMEAKDYVKKSEKGEEKSGDVRGIGANPSFLAPRGGNNNMNNKRSFGERFGGGGRKGDDSVAAGLRVGETGGNGALNINDEEGEEKNDDDIDPLDAFMTKEIHPEIAEKERAERKRVEREREERANMDEGKQRKILKALVNDSDDDDDDGNNENNNSKPNEIIYIPTNKVKLFVGASGENVKRMQKSSNCRAQIRKKAKAMYEGFSGQKVVLINGDESDENEKDDAKTCVELYGDNEAVRTFKLLLEDLFARAKKMKTESRKQDRDRQKEKRMREKRLFHLRHAADYERLGVPLGAPRKEIEKAYRKLMLALHPDKHRSKPTDDRERIQRQYDDMRASYDKLLAVDEENIQETKVLGKKSHEDELESLVPEEEKRMDELKRKIEEAKAKVLSSTAATKTRFTTTS</sequence>
<evidence type="ECO:0000259" key="3">
    <source>
        <dbReference type="PROSITE" id="PS50076"/>
    </source>
</evidence>
<dbReference type="CDD" id="cd06257">
    <property type="entry name" value="DnaJ"/>
    <property type="match status" value="1"/>
</dbReference>
<organism evidence="4 5">
    <name type="scientific">Bathycoccus prasinos</name>
    <dbReference type="NCBI Taxonomy" id="41875"/>
    <lineage>
        <taxon>Eukaryota</taxon>
        <taxon>Viridiplantae</taxon>
        <taxon>Chlorophyta</taxon>
        <taxon>Mamiellophyceae</taxon>
        <taxon>Mamiellales</taxon>
        <taxon>Bathycoccaceae</taxon>
        <taxon>Bathycoccus</taxon>
    </lineage>
</organism>
<evidence type="ECO:0000313" key="4">
    <source>
        <dbReference type="EMBL" id="CCO17268.1"/>
    </source>
</evidence>
<evidence type="ECO:0000313" key="5">
    <source>
        <dbReference type="Proteomes" id="UP000198341"/>
    </source>
</evidence>
<feature type="compositionally biased region" description="Acidic residues" evidence="2">
    <location>
        <begin position="170"/>
        <end position="179"/>
    </location>
</feature>
<accession>K8F6Q4</accession>
<dbReference type="GO" id="GO:0003723">
    <property type="term" value="F:RNA binding"/>
    <property type="evidence" value="ECO:0007669"/>
    <property type="project" value="UniProtKB-UniRule"/>
</dbReference>
<dbReference type="Gene3D" id="1.10.287.110">
    <property type="entry name" value="DnaJ domain"/>
    <property type="match status" value="1"/>
</dbReference>
<dbReference type="KEGG" id="bpg:Bathy06g03660"/>
<dbReference type="SUPFAM" id="SSF46565">
    <property type="entry name" value="Chaperone J-domain"/>
    <property type="match status" value="1"/>
</dbReference>
<dbReference type="Pfam" id="PF00226">
    <property type="entry name" value="DnaJ"/>
    <property type="match status" value="1"/>
</dbReference>
<gene>
    <name evidence="4" type="ORF">Bathy06g03660</name>
</gene>
<dbReference type="InterPro" id="IPR036612">
    <property type="entry name" value="KH_dom_type_1_sf"/>
</dbReference>
<dbReference type="InterPro" id="IPR004087">
    <property type="entry name" value="KH_dom"/>
</dbReference>
<evidence type="ECO:0000256" key="2">
    <source>
        <dbReference type="SAM" id="MobiDB-lite"/>
    </source>
</evidence>
<reference evidence="4 5" key="1">
    <citation type="submission" date="2011-10" db="EMBL/GenBank/DDBJ databases">
        <authorList>
            <person name="Genoscope - CEA"/>
        </authorList>
    </citation>
    <scope>NUCLEOTIDE SEQUENCE [LARGE SCALE GENOMIC DNA]</scope>
    <source>
        <strain evidence="4 5">RCC 1105</strain>
    </source>
</reference>
<dbReference type="AlphaFoldDB" id="K8F6Q4"/>
<dbReference type="InterPro" id="IPR036869">
    <property type="entry name" value="J_dom_sf"/>
</dbReference>
<dbReference type="PRINTS" id="PR00625">
    <property type="entry name" value="JDOMAIN"/>
</dbReference>
<keyword evidence="5" id="KW-1185">Reference proteome</keyword>
<dbReference type="OrthoDB" id="10250354at2759"/>
<name>K8F6Q4_9CHLO</name>
<feature type="domain" description="J" evidence="3">
    <location>
        <begin position="313"/>
        <end position="394"/>
    </location>
</feature>
<dbReference type="EMBL" id="FO082273">
    <property type="protein sequence ID" value="CCO17268.1"/>
    <property type="molecule type" value="Genomic_DNA"/>
</dbReference>
<dbReference type="SMART" id="SM00271">
    <property type="entry name" value="DnaJ"/>
    <property type="match status" value="1"/>
</dbReference>
<dbReference type="InterPro" id="IPR001623">
    <property type="entry name" value="DnaJ_domain"/>
</dbReference>
<dbReference type="PROSITE" id="PS50084">
    <property type="entry name" value="KH_TYPE_1"/>
    <property type="match status" value="1"/>
</dbReference>
<proteinExistence type="predicted"/>
<feature type="compositionally biased region" description="Basic and acidic residues" evidence="2">
    <location>
        <begin position="30"/>
        <end position="48"/>
    </location>
</feature>
<dbReference type="RefSeq" id="XP_007512668.1">
    <property type="nucleotide sequence ID" value="XM_007512606.1"/>
</dbReference>
<keyword evidence="1" id="KW-0694">RNA-binding</keyword>
<dbReference type="Proteomes" id="UP000198341">
    <property type="component" value="Chromosome 6"/>
</dbReference>
<dbReference type="PROSITE" id="PS50076">
    <property type="entry name" value="DNAJ_2"/>
    <property type="match status" value="1"/>
</dbReference>
<dbReference type="GeneID" id="19015347"/>
<evidence type="ECO:0000256" key="1">
    <source>
        <dbReference type="PROSITE-ProRule" id="PRU00117"/>
    </source>
</evidence>
<dbReference type="CDD" id="cd00105">
    <property type="entry name" value="KH-I"/>
    <property type="match status" value="1"/>
</dbReference>
<dbReference type="STRING" id="41875.K8F6Q4"/>
<dbReference type="Pfam" id="PF00013">
    <property type="entry name" value="KH_1"/>
    <property type="match status" value="1"/>
</dbReference>
<feature type="region of interest" description="Disordered" evidence="2">
    <location>
        <begin position="383"/>
        <end position="402"/>
    </location>
</feature>
<dbReference type="SMART" id="SM00322">
    <property type="entry name" value="KH"/>
    <property type="match status" value="1"/>
</dbReference>
<feature type="compositionally biased region" description="Basic and acidic residues" evidence="2">
    <location>
        <begin position="126"/>
        <end position="160"/>
    </location>
</feature>
<feature type="region of interest" description="Disordered" evidence="2">
    <location>
        <begin position="30"/>
        <end position="189"/>
    </location>
</feature>
<feature type="compositionally biased region" description="Acidic residues" evidence="2">
    <location>
        <begin position="107"/>
        <end position="121"/>
    </location>
</feature>
<dbReference type="InterPro" id="IPR004088">
    <property type="entry name" value="KH_dom_type_1"/>
</dbReference>
<protein>
    <recommendedName>
        <fullName evidence="3">J domain-containing protein</fullName>
    </recommendedName>
</protein>
<dbReference type="Gene3D" id="3.30.1370.10">
    <property type="entry name" value="K Homology domain, type 1"/>
    <property type="match status" value="1"/>
</dbReference>
<dbReference type="SUPFAM" id="SSF54791">
    <property type="entry name" value="Eukaryotic type KH-domain (KH-domain type I)"/>
    <property type="match status" value="1"/>
</dbReference>